<organism evidence="9 10">
    <name type="scientific">Malassezia sympodialis (strain ATCC 42132)</name>
    <name type="common">Atopic eczema-associated yeast</name>
    <dbReference type="NCBI Taxonomy" id="1230383"/>
    <lineage>
        <taxon>Eukaryota</taxon>
        <taxon>Fungi</taxon>
        <taxon>Dikarya</taxon>
        <taxon>Basidiomycota</taxon>
        <taxon>Ustilaginomycotina</taxon>
        <taxon>Malasseziomycetes</taxon>
        <taxon>Malasseziales</taxon>
        <taxon>Malasseziaceae</taxon>
        <taxon>Malassezia</taxon>
    </lineage>
</organism>
<evidence type="ECO:0000256" key="1">
    <source>
        <dbReference type="ARBA" id="ARBA00004141"/>
    </source>
</evidence>
<feature type="transmembrane region" description="Helical" evidence="7">
    <location>
        <begin position="363"/>
        <end position="382"/>
    </location>
</feature>
<evidence type="ECO:0000256" key="4">
    <source>
        <dbReference type="ARBA" id="ARBA00022989"/>
    </source>
</evidence>
<feature type="transmembrane region" description="Helical" evidence="7">
    <location>
        <begin position="554"/>
        <end position="575"/>
    </location>
</feature>
<dbReference type="PANTHER" id="PTHR43220:SF21">
    <property type="entry name" value="TRANSMEMBRANE PROTEIN 41A"/>
    <property type="match status" value="1"/>
</dbReference>
<name>A0A1M8A4L2_MALS4</name>
<dbReference type="VEuPathDB" id="FungiDB:MSYG_1742"/>
<feature type="compositionally biased region" description="Low complexity" evidence="6">
    <location>
        <begin position="100"/>
        <end position="111"/>
    </location>
</feature>
<dbReference type="InterPro" id="IPR045014">
    <property type="entry name" value="TM41A/B"/>
</dbReference>
<dbReference type="OMA" id="GMMNIAC"/>
<evidence type="ECO:0000313" key="10">
    <source>
        <dbReference type="Proteomes" id="UP000186303"/>
    </source>
</evidence>
<evidence type="ECO:0000256" key="5">
    <source>
        <dbReference type="ARBA" id="ARBA00023136"/>
    </source>
</evidence>
<evidence type="ECO:0000256" key="6">
    <source>
        <dbReference type="SAM" id="MobiDB-lite"/>
    </source>
</evidence>
<protein>
    <recommendedName>
        <fullName evidence="8">VTT domain-containing protein</fullName>
    </recommendedName>
</protein>
<keyword evidence="4 7" id="KW-1133">Transmembrane helix</keyword>
<evidence type="ECO:0000256" key="7">
    <source>
        <dbReference type="SAM" id="Phobius"/>
    </source>
</evidence>
<dbReference type="Pfam" id="PF09335">
    <property type="entry name" value="VTT_dom"/>
    <property type="match status" value="1"/>
</dbReference>
<sequence>MEETGPVLPAPSTERPRSPRMLKHGKHMFASISQLADNVVTMRSFSDISRTDLFDRGPGTPDVVLHQARRPGSGARSSSNVGGKSTPPIVPIPLEHTPVSSSPSSHSSPLSFDDHHSHWRNKSFPTHLVMPSARRASTMVLNDQSPPLSPSNGNELDPLSCGIANGPYECSPIPSISFDGEGIYPSNSILRSEPHSPESKLSVIKPPAGQSSPPSSLESYAPSLTWSIQSSDSDFSPQMTLHGPRQSDMSLSSRIYQKLFSSTTTTVERADIDPSIRGWSWSLLWPHMSKLLLLGLTFLIATGLLGLCLSTLPLHLPKHLAQLTLSEIRDICESLQVYSHSSLLAMVHVFFVLSVFFTWKQAFCVPGSLIMNIVFGAMYGSYAGCFHASLLTAFGGALCYALASPFSDVVALFPRIARPLYSMSKALQAMNAPRTTEGAEHASSIRLDKDLWTSLLTLRLLPIVPYGMMNIACGVLSVPIIPYVVTLGVGSIPWNFCTTQIGELLLGVVTAIQASAAEAAEVNGSTVTSASGQASVLASGAMTILLQHVWTFDMMIKLTLLSIASFLPILLHRFFGFKKDLTARIEEGESEDNE</sequence>
<dbReference type="AlphaFoldDB" id="A0A1M8A4L2"/>
<feature type="transmembrane region" description="Helical" evidence="7">
    <location>
        <begin position="463"/>
        <end position="485"/>
    </location>
</feature>
<evidence type="ECO:0000256" key="3">
    <source>
        <dbReference type="ARBA" id="ARBA00022729"/>
    </source>
</evidence>
<dbReference type="Proteomes" id="UP000186303">
    <property type="component" value="Chromosome 3"/>
</dbReference>
<dbReference type="InterPro" id="IPR032816">
    <property type="entry name" value="VTT_dom"/>
</dbReference>
<keyword evidence="5 7" id="KW-0472">Membrane</keyword>
<keyword evidence="10" id="KW-1185">Reference proteome</keyword>
<dbReference type="PANTHER" id="PTHR43220">
    <property type="match status" value="1"/>
</dbReference>
<evidence type="ECO:0000256" key="2">
    <source>
        <dbReference type="ARBA" id="ARBA00022692"/>
    </source>
</evidence>
<proteinExistence type="predicted"/>
<gene>
    <name evidence="9" type="ORF">MSYG_1742</name>
</gene>
<dbReference type="GO" id="GO:0016020">
    <property type="term" value="C:membrane"/>
    <property type="evidence" value="ECO:0007669"/>
    <property type="project" value="UniProtKB-SubCell"/>
</dbReference>
<keyword evidence="2 7" id="KW-0812">Transmembrane</keyword>
<feature type="transmembrane region" description="Helical" evidence="7">
    <location>
        <begin position="291"/>
        <end position="315"/>
    </location>
</feature>
<evidence type="ECO:0000259" key="8">
    <source>
        <dbReference type="Pfam" id="PF09335"/>
    </source>
</evidence>
<dbReference type="OrthoDB" id="3364966at2759"/>
<accession>A0A1M8A4L2</accession>
<feature type="compositionally biased region" description="Low complexity" evidence="6">
    <location>
        <begin position="70"/>
        <end position="79"/>
    </location>
</feature>
<feature type="transmembrane region" description="Helical" evidence="7">
    <location>
        <begin position="335"/>
        <end position="356"/>
    </location>
</feature>
<reference evidence="10" key="1">
    <citation type="journal article" date="2017" name="Nucleic Acids Res.">
        <title>Proteogenomics produces comprehensive and highly accurate protein-coding gene annotation in a complete genome assembly of Malassezia sympodialis.</title>
        <authorList>
            <person name="Zhu Y."/>
            <person name="Engstroem P.G."/>
            <person name="Tellgren-Roth C."/>
            <person name="Baudo C.D."/>
            <person name="Kennell J.C."/>
            <person name="Sun S."/>
            <person name="Billmyre R.B."/>
            <person name="Schroeder M.S."/>
            <person name="Andersson A."/>
            <person name="Holm T."/>
            <person name="Sigurgeirsson B."/>
            <person name="Wu G."/>
            <person name="Sankaranarayanan S.R."/>
            <person name="Siddharthan R."/>
            <person name="Sanyal K."/>
            <person name="Lundeberg J."/>
            <person name="Nystedt B."/>
            <person name="Boekhout T."/>
            <person name="Dawson T.L. Jr."/>
            <person name="Heitman J."/>
            <person name="Scheynius A."/>
            <person name="Lehtioe J."/>
        </authorList>
    </citation>
    <scope>NUCLEOTIDE SEQUENCE [LARGE SCALE GENOMIC DNA]</scope>
    <source>
        <strain evidence="10">ATCC 42132</strain>
    </source>
</reference>
<feature type="compositionally biased region" description="Polar residues" evidence="6">
    <location>
        <begin position="209"/>
        <end position="220"/>
    </location>
</feature>
<feature type="domain" description="VTT" evidence="8">
    <location>
        <begin position="365"/>
        <end position="503"/>
    </location>
</feature>
<keyword evidence="3" id="KW-0732">Signal</keyword>
<comment type="subcellular location">
    <subcellularLocation>
        <location evidence="1">Membrane</location>
        <topology evidence="1">Multi-pass membrane protein</topology>
    </subcellularLocation>
</comment>
<dbReference type="EMBL" id="LT671823">
    <property type="protein sequence ID" value="SHO77402.1"/>
    <property type="molecule type" value="Genomic_DNA"/>
</dbReference>
<feature type="region of interest" description="Disordered" evidence="6">
    <location>
        <begin position="187"/>
        <end position="220"/>
    </location>
</feature>
<evidence type="ECO:0000313" key="9">
    <source>
        <dbReference type="EMBL" id="SHO77402.1"/>
    </source>
</evidence>
<feature type="region of interest" description="Disordered" evidence="6">
    <location>
        <begin position="50"/>
        <end position="115"/>
    </location>
</feature>